<reference evidence="1 2" key="1">
    <citation type="submission" date="2021-04" db="EMBL/GenBank/DDBJ databases">
        <title>Whole genome sequence of Jiella sp. KSK16Y-1.</title>
        <authorList>
            <person name="Tuo L."/>
        </authorList>
    </citation>
    <scope>NUCLEOTIDE SEQUENCE [LARGE SCALE GENOMIC DNA]</scope>
    <source>
        <strain evidence="1 2">KSK16Y-1</strain>
    </source>
</reference>
<sequence>MTSAGRILAGLCAGGLVFFIGAVALLVATTFGNRILLDQSQQLLSSLLPDDISVSVGSRSVGFTSAGDVTLQFQDVSLADVGDGRTVATADRLSVGFSLVSILSGEVSAEKISVDHMRVDTDTLSGTGDFAPPDGKAIFAALDQAATQLGDLPLKAVEVTDLAPMDGTLAPQIDRLTLVRTATDEFGLSLAAKMDAVSLAANGRAQLSDDGRRLQLLDLKSEPISLPVHQGAAIDAPKLTLSVTLDGDETGRQLELTAGVNGESPNEDELLGGFAIKLKEGEETAKIAANFSDQGSVDAEFSGELDLPNPADGIAAFRLSSTRLVSSVGQAKPEDERRASFGSSGVVDLKNGTIRIDDATLSVGEGWLKASAALTGFDTNDRVSANFRGNAIEAADLMAFWPFFVADGPRAWTLEHLSQGRIDTAAIDLDLTIERVLEVIEPHVPMRDDELQISMGFSGAAFTTQDDMPSVADARGTIRHQGSAATVNVETATLVGEPDIAVLPSSLDFRHAGDGVDAALSLNVEGGAANLLAVADRQPLMAVVQKNLKPEDLTGKAKVGIGVAFHLSDKKDAAAQTEPGKVKWSLFAELEDVDLKTPIEGRRLSNLTGTAMIAEGSVIGDLTGRIDGIAAKITFAQPIGLDPVGDASLSLKAELDDRSMAQLSPVLAHLVSGPVTVELTGDKAGFSAKADLTRATIKLPAIGWSKSEGIAGALSFRVAMDGKTTRVTNAVLKGEGFSATGSAELDEKGLKSLVLNSLALNRDDSVSARLTRVENGMGLSVAANSIDARPILAAFEKSFGAKDGEADEDLSRLVVELSADTLRGFGGETLDDAEIRYEAGKGLVRAASLTANIKGAPVSMTFQPGATSDPSLRLEAANAGALLRFSGLYEKMRGGRLKISLGERDGAYAGRVTLNDFTLVDEERLRSLVGTANTNSDSLARRFGGDLPVANAYFDGARANLRWADGRLVVDDGIIRGPVFGSSFSGTLIDPSGQIAMAGSFMPAYGVNRLFGALPLVGEVLGNGGEGGLIGITYRLEGTLLDPTLIVNPISLIAPGIFRRIFEY</sequence>
<dbReference type="RefSeq" id="WP_209595574.1">
    <property type="nucleotide sequence ID" value="NZ_JAGJCF010000013.1"/>
</dbReference>
<evidence type="ECO:0008006" key="3">
    <source>
        <dbReference type="Google" id="ProtNLM"/>
    </source>
</evidence>
<proteinExistence type="predicted"/>
<keyword evidence="2" id="KW-1185">Reference proteome</keyword>
<dbReference type="EMBL" id="JAGJCF010000013">
    <property type="protein sequence ID" value="MBP0617081.1"/>
    <property type="molecule type" value="Genomic_DNA"/>
</dbReference>
<protein>
    <recommendedName>
        <fullName evidence="3">DUF3971 domain-containing protein</fullName>
    </recommendedName>
</protein>
<evidence type="ECO:0000313" key="1">
    <source>
        <dbReference type="EMBL" id="MBP0617081.1"/>
    </source>
</evidence>
<name>A0ABS4BK01_9HYPH</name>
<gene>
    <name evidence="1" type="ORF">J6595_15960</name>
</gene>
<comment type="caution">
    <text evidence="1">The sequence shown here is derived from an EMBL/GenBank/DDBJ whole genome shotgun (WGS) entry which is preliminary data.</text>
</comment>
<accession>A0ABS4BK01</accession>
<evidence type="ECO:0000313" key="2">
    <source>
        <dbReference type="Proteomes" id="UP000678276"/>
    </source>
</evidence>
<organism evidence="1 2">
    <name type="scientific">Jiella mangrovi</name>
    <dbReference type="NCBI Taxonomy" id="2821407"/>
    <lineage>
        <taxon>Bacteria</taxon>
        <taxon>Pseudomonadati</taxon>
        <taxon>Pseudomonadota</taxon>
        <taxon>Alphaproteobacteria</taxon>
        <taxon>Hyphomicrobiales</taxon>
        <taxon>Aurantimonadaceae</taxon>
        <taxon>Jiella</taxon>
    </lineage>
</organism>
<dbReference type="Proteomes" id="UP000678276">
    <property type="component" value="Unassembled WGS sequence"/>
</dbReference>